<name>A0A846ZN29_9GAMM</name>
<sequence length="49" mass="5901">MIESEGKRIDQLREWGEKKGDENRYQGGIDAAQRRIDEYREQLKRYASQ</sequence>
<reference evidence="2 3" key="1">
    <citation type="journal article" date="2017" name="Int. J. Syst. Evol. Microbiol.">
        <title>Oleiagrimonas citrea sp. nov., a marine bacterium isolated from tidal flat sediment and emended description of the genus Oleiagrimonas Fang et al. 2015 and Oleiagrimonas soli.</title>
        <authorList>
            <person name="Yang S.H."/>
            <person name="Seo H.S."/>
            <person name="Seong C.N."/>
            <person name="Kwon K.K."/>
        </authorList>
    </citation>
    <scope>NUCLEOTIDE SEQUENCE [LARGE SCALE GENOMIC DNA]</scope>
    <source>
        <strain evidence="2 3">MEBiC09124</strain>
    </source>
</reference>
<dbReference type="EMBL" id="JAAZQD010000003">
    <property type="protein sequence ID" value="NKZ38873.1"/>
    <property type="molecule type" value="Genomic_DNA"/>
</dbReference>
<gene>
    <name evidence="2" type="ORF">HF690_07855</name>
</gene>
<evidence type="ECO:0000313" key="3">
    <source>
        <dbReference type="Proteomes" id="UP000541636"/>
    </source>
</evidence>
<keyword evidence="1" id="KW-0175">Coiled coil</keyword>
<dbReference type="Proteomes" id="UP000541636">
    <property type="component" value="Unassembled WGS sequence"/>
</dbReference>
<protein>
    <submittedName>
        <fullName evidence="2">Uncharacterized protein</fullName>
    </submittedName>
</protein>
<proteinExistence type="predicted"/>
<evidence type="ECO:0000256" key="1">
    <source>
        <dbReference type="SAM" id="Coils"/>
    </source>
</evidence>
<organism evidence="2 3">
    <name type="scientific">Oleiagrimonas citrea</name>
    <dbReference type="NCBI Taxonomy" id="1665687"/>
    <lineage>
        <taxon>Bacteria</taxon>
        <taxon>Pseudomonadati</taxon>
        <taxon>Pseudomonadota</taxon>
        <taxon>Gammaproteobacteria</taxon>
        <taxon>Lysobacterales</taxon>
        <taxon>Rhodanobacteraceae</taxon>
        <taxon>Oleiagrimonas</taxon>
    </lineage>
</organism>
<keyword evidence="3" id="KW-1185">Reference proteome</keyword>
<feature type="coiled-coil region" evidence="1">
    <location>
        <begin position="22"/>
        <end position="49"/>
    </location>
</feature>
<accession>A0A846ZN29</accession>
<dbReference type="RefSeq" id="WP_168609062.1">
    <property type="nucleotide sequence ID" value="NZ_JAAZQD010000003.1"/>
</dbReference>
<comment type="caution">
    <text evidence="2">The sequence shown here is derived from an EMBL/GenBank/DDBJ whole genome shotgun (WGS) entry which is preliminary data.</text>
</comment>
<dbReference type="AlphaFoldDB" id="A0A846ZN29"/>
<evidence type="ECO:0000313" key="2">
    <source>
        <dbReference type="EMBL" id="NKZ38873.1"/>
    </source>
</evidence>